<dbReference type="AlphaFoldDB" id="B1ZNJ4"/>
<dbReference type="GO" id="GO:0003677">
    <property type="term" value="F:DNA binding"/>
    <property type="evidence" value="ECO:0007669"/>
    <property type="project" value="InterPro"/>
</dbReference>
<dbReference type="InterPro" id="IPR013500">
    <property type="entry name" value="TopoI_cat_euk"/>
</dbReference>
<dbReference type="InterPro" id="IPR014711">
    <property type="entry name" value="TopoI_cat_a-hlx-sub_euk"/>
</dbReference>
<keyword evidence="4" id="KW-1185">Reference proteome</keyword>
<keyword evidence="3" id="KW-0413">Isomerase</keyword>
<dbReference type="STRING" id="452637.Oter_1140"/>
<evidence type="ECO:0000259" key="2">
    <source>
        <dbReference type="Pfam" id="PF21338"/>
    </source>
</evidence>
<dbReference type="InterPro" id="IPR011010">
    <property type="entry name" value="DNA_brk_join_enz"/>
</dbReference>
<dbReference type="RefSeq" id="WP_012373966.1">
    <property type="nucleotide sequence ID" value="NC_010571.1"/>
</dbReference>
<protein>
    <submittedName>
        <fullName evidence="3">Putative DNA topoisomerase I</fullName>
    </submittedName>
</protein>
<dbReference type="OrthoDB" id="9778962at2"/>
<sequence length="382" mass="42662">MENRSSPAPAPDAIASAREAGLRYVSDESPGITRKLAGKRARYLDPQGRAIKDPATLARIKRLAIPPAWSEVWICPLANGHIQATGRDARRRKQYRYHPDWSSVRDGAKFERTIAFGRALPKIRQHVARDLARRRLDRRKVLAAMVRLLESTLVRIGNEEYAKQNRSFGLSTMRDRHVRIGRGTLHFEFRGKSGKNHQIDLHDPRLAEIVRRTQELPGQDLFQYVDDDGEPQKIGSADVNEYLREIAGEEFSAKDFRTWAGTVLAALALRELGPFATKAEAKRNLVQAIERVSGRLGNTPAVCKKCYVHPVVLQSYLDGVTLEQVKAKAGAVLASAGRNGNAGLSAEEKAVLAFLQRKLPTTAERLAKSIRQEARKRGRGSR</sequence>
<dbReference type="Proteomes" id="UP000007013">
    <property type="component" value="Chromosome"/>
</dbReference>
<dbReference type="InterPro" id="IPR035447">
    <property type="entry name" value="DNA_topo_I_N_sf"/>
</dbReference>
<dbReference type="InterPro" id="IPR049331">
    <property type="entry name" value="Top1B_N_bact"/>
</dbReference>
<evidence type="ECO:0000259" key="1">
    <source>
        <dbReference type="Pfam" id="PF01028"/>
    </source>
</evidence>
<dbReference type="eggNOG" id="COG3569">
    <property type="taxonomic scope" value="Bacteria"/>
</dbReference>
<dbReference type="GO" id="GO:0006265">
    <property type="term" value="P:DNA topological change"/>
    <property type="evidence" value="ECO:0007669"/>
    <property type="project" value="InterPro"/>
</dbReference>
<feature type="domain" description="DNA topoisomerase I catalytic core eukaryotic-type" evidence="1">
    <location>
        <begin position="103"/>
        <end position="318"/>
    </location>
</feature>
<gene>
    <name evidence="3" type="ordered locus">Oter_1140</name>
</gene>
<feature type="domain" description="DNA topoisomerase IB N-terminal" evidence="2">
    <location>
        <begin position="42"/>
        <end position="88"/>
    </location>
</feature>
<dbReference type="Gene3D" id="3.30.66.10">
    <property type="entry name" value="DNA topoisomerase I domain"/>
    <property type="match status" value="1"/>
</dbReference>
<dbReference type="KEGG" id="ote:Oter_1140"/>
<dbReference type="EMBL" id="CP001032">
    <property type="protein sequence ID" value="ACB74428.1"/>
    <property type="molecule type" value="Genomic_DNA"/>
</dbReference>
<dbReference type="GO" id="GO:0003917">
    <property type="term" value="F:DNA topoisomerase type I (single strand cut, ATP-independent) activity"/>
    <property type="evidence" value="ECO:0007669"/>
    <property type="project" value="InterPro"/>
</dbReference>
<dbReference type="HOGENOM" id="CLU_046978_1_1_0"/>
<organism evidence="3 4">
    <name type="scientific">Opitutus terrae (strain DSM 11246 / JCM 15787 / PB90-1)</name>
    <dbReference type="NCBI Taxonomy" id="452637"/>
    <lineage>
        <taxon>Bacteria</taxon>
        <taxon>Pseudomonadati</taxon>
        <taxon>Verrucomicrobiota</taxon>
        <taxon>Opitutia</taxon>
        <taxon>Opitutales</taxon>
        <taxon>Opitutaceae</taxon>
        <taxon>Opitutus</taxon>
    </lineage>
</organism>
<dbReference type="SUPFAM" id="SSF56349">
    <property type="entry name" value="DNA breaking-rejoining enzymes"/>
    <property type="match status" value="1"/>
</dbReference>
<dbReference type="Gene3D" id="1.10.132.120">
    <property type="match status" value="1"/>
</dbReference>
<dbReference type="Pfam" id="PF01028">
    <property type="entry name" value="Topoisom_I"/>
    <property type="match status" value="1"/>
</dbReference>
<accession>B1ZNJ4</accession>
<name>B1ZNJ4_OPITP</name>
<dbReference type="SUPFAM" id="SSF55869">
    <property type="entry name" value="DNA topoisomerase I domain"/>
    <property type="match status" value="1"/>
</dbReference>
<reference evidence="3 4" key="1">
    <citation type="journal article" date="2011" name="J. Bacteriol.">
        <title>Genome sequence of the verrucomicrobium Opitutus terrae PB90-1, an abundant inhabitant of rice paddy soil ecosystems.</title>
        <authorList>
            <person name="van Passel M.W."/>
            <person name="Kant R."/>
            <person name="Palva A."/>
            <person name="Copeland A."/>
            <person name="Lucas S."/>
            <person name="Lapidus A."/>
            <person name="Glavina del Rio T."/>
            <person name="Pitluck S."/>
            <person name="Goltsman E."/>
            <person name="Clum A."/>
            <person name="Sun H."/>
            <person name="Schmutz J."/>
            <person name="Larimer F.W."/>
            <person name="Land M.L."/>
            <person name="Hauser L."/>
            <person name="Kyrpides N."/>
            <person name="Mikhailova N."/>
            <person name="Richardson P.P."/>
            <person name="Janssen P.H."/>
            <person name="de Vos W.M."/>
            <person name="Smidt H."/>
        </authorList>
    </citation>
    <scope>NUCLEOTIDE SEQUENCE [LARGE SCALE GENOMIC DNA]</scope>
    <source>
        <strain evidence="4">DSM 11246 / JCM 15787 / PB90-1</strain>
    </source>
</reference>
<evidence type="ECO:0000313" key="4">
    <source>
        <dbReference type="Proteomes" id="UP000007013"/>
    </source>
</evidence>
<dbReference type="Gene3D" id="3.90.15.10">
    <property type="entry name" value="Topoisomerase I, Chain A, domain 3"/>
    <property type="match status" value="1"/>
</dbReference>
<evidence type="ECO:0000313" key="3">
    <source>
        <dbReference type="EMBL" id="ACB74428.1"/>
    </source>
</evidence>
<dbReference type="Pfam" id="PF21338">
    <property type="entry name" value="Top1B_N_bact"/>
    <property type="match status" value="1"/>
</dbReference>
<proteinExistence type="predicted"/>
<dbReference type="PROSITE" id="PS52038">
    <property type="entry name" value="TOPO_IB_2"/>
    <property type="match status" value="1"/>
</dbReference>